<dbReference type="GO" id="GO:0006189">
    <property type="term" value="P:'de novo' IMP biosynthetic process"/>
    <property type="evidence" value="ECO:0007669"/>
    <property type="project" value="UniProtKB-UniRule"/>
</dbReference>
<evidence type="ECO:0000259" key="14">
    <source>
        <dbReference type="PROSITE" id="PS50975"/>
    </source>
</evidence>
<dbReference type="UniPathway" id="UPA00074">
    <property type="reaction ID" value="UER00125"/>
</dbReference>
<keyword evidence="5 12" id="KW-0436">Ligase</keyword>
<keyword evidence="8 13" id="KW-0067">ATP-binding</keyword>
<comment type="cofactor">
    <cofactor evidence="1">
        <name>Mn(2+)</name>
        <dbReference type="ChEBI" id="CHEBI:29035"/>
    </cofactor>
</comment>
<evidence type="ECO:0000256" key="4">
    <source>
        <dbReference type="ARBA" id="ARBA00013255"/>
    </source>
</evidence>
<dbReference type="InterPro" id="IPR011761">
    <property type="entry name" value="ATP-grasp"/>
</dbReference>
<evidence type="ECO:0000256" key="2">
    <source>
        <dbReference type="ARBA" id="ARBA00001946"/>
    </source>
</evidence>
<organism evidence="15 16">
    <name type="scientific">Pilimelia terevasa</name>
    <dbReference type="NCBI Taxonomy" id="53372"/>
    <lineage>
        <taxon>Bacteria</taxon>
        <taxon>Bacillati</taxon>
        <taxon>Actinomycetota</taxon>
        <taxon>Actinomycetes</taxon>
        <taxon>Micromonosporales</taxon>
        <taxon>Micromonosporaceae</taxon>
        <taxon>Pilimelia</taxon>
    </lineage>
</organism>
<dbReference type="GO" id="GO:0005524">
    <property type="term" value="F:ATP binding"/>
    <property type="evidence" value="ECO:0007669"/>
    <property type="project" value="UniProtKB-UniRule"/>
</dbReference>
<keyword evidence="6 13" id="KW-0547">Nucleotide-binding</keyword>
<dbReference type="Gene3D" id="3.30.1490.20">
    <property type="entry name" value="ATP-grasp fold, A domain"/>
    <property type="match status" value="1"/>
</dbReference>
<evidence type="ECO:0000256" key="8">
    <source>
        <dbReference type="ARBA" id="ARBA00022840"/>
    </source>
</evidence>
<dbReference type="SUPFAM" id="SSF51246">
    <property type="entry name" value="Rudiment single hybrid motif"/>
    <property type="match status" value="1"/>
</dbReference>
<dbReference type="InterPro" id="IPR016185">
    <property type="entry name" value="PreATP-grasp_dom_sf"/>
</dbReference>
<sequence length="431" mass="42947">MPGGVLASAVGRVFGVRVLVIGGGGREHALALGLAADAGVERLVVAPGNPGIEAVADVRDVVVTDPDAVAALAVETGADLVVVGPEAPLVAGVADAVRAKGIACFGPSAAAARLEGSKTFAKEVMVAAGVPTATAYTCVDAVGVNEALDATGAPYVVKDDGLAAGKGVVVTDDRAAALRHAGECGRVVIEEYLDGPEVSLFVVTDGDTAVPLLPAQDFKRIGDGDTGPNTGGMGAYAPLPWAPADLVDRVLAAVVTPTLAEMRRRGTPFAGLLYVGLALTADGPKVIEFNARFGDPETQVVLAQLATPLGGLLHAAATGTLAAHPPLRWREGAAVTVVLASHGYPGTARTGDPLAGAEQPGVVHAGTRRAADGTLLSAGGRVVCATGTGADLAAARDAAYALLGTVRLADGQYRTDIAAAAVAGTVRVPTR</sequence>
<dbReference type="SUPFAM" id="SSF52440">
    <property type="entry name" value="PreATP-grasp domain"/>
    <property type="match status" value="1"/>
</dbReference>
<dbReference type="InterPro" id="IPR020560">
    <property type="entry name" value="PRibGlycinamide_synth_C-dom"/>
</dbReference>
<evidence type="ECO:0000256" key="9">
    <source>
        <dbReference type="ARBA" id="ARBA00038345"/>
    </source>
</evidence>
<evidence type="ECO:0000256" key="11">
    <source>
        <dbReference type="ARBA" id="ARBA00042864"/>
    </source>
</evidence>
<keyword evidence="7 12" id="KW-0658">Purine biosynthesis</keyword>
<dbReference type="Gene3D" id="3.90.600.10">
    <property type="entry name" value="Phosphoribosylglycinamide synthetase, C-terminal domain"/>
    <property type="match status" value="1"/>
</dbReference>
<dbReference type="GO" id="GO:0046872">
    <property type="term" value="F:metal ion binding"/>
    <property type="evidence" value="ECO:0007669"/>
    <property type="project" value="InterPro"/>
</dbReference>
<dbReference type="PANTHER" id="PTHR43472:SF1">
    <property type="entry name" value="PHOSPHORIBOSYLAMINE--GLYCINE LIGASE, CHLOROPLASTIC"/>
    <property type="match status" value="1"/>
</dbReference>
<evidence type="ECO:0000313" key="16">
    <source>
        <dbReference type="Proteomes" id="UP000662200"/>
    </source>
</evidence>
<dbReference type="Pfam" id="PF01071">
    <property type="entry name" value="GARS_A"/>
    <property type="match status" value="1"/>
</dbReference>
<evidence type="ECO:0000256" key="6">
    <source>
        <dbReference type="ARBA" id="ARBA00022741"/>
    </source>
</evidence>
<reference evidence="15" key="2">
    <citation type="submission" date="2020-09" db="EMBL/GenBank/DDBJ databases">
        <authorList>
            <person name="Sun Q."/>
            <person name="Ohkuma M."/>
        </authorList>
    </citation>
    <scope>NUCLEOTIDE SEQUENCE</scope>
    <source>
        <strain evidence="15">JCM 3091</strain>
    </source>
</reference>
<dbReference type="NCBIfam" id="TIGR00877">
    <property type="entry name" value="purD"/>
    <property type="match status" value="1"/>
</dbReference>
<dbReference type="InterPro" id="IPR013815">
    <property type="entry name" value="ATP_grasp_subdomain_1"/>
</dbReference>
<comment type="catalytic activity">
    <reaction evidence="12">
        <text>5-phospho-beta-D-ribosylamine + glycine + ATP = N(1)-(5-phospho-beta-D-ribosyl)glycinamide + ADP + phosphate + H(+)</text>
        <dbReference type="Rhea" id="RHEA:17453"/>
        <dbReference type="ChEBI" id="CHEBI:15378"/>
        <dbReference type="ChEBI" id="CHEBI:30616"/>
        <dbReference type="ChEBI" id="CHEBI:43474"/>
        <dbReference type="ChEBI" id="CHEBI:57305"/>
        <dbReference type="ChEBI" id="CHEBI:58681"/>
        <dbReference type="ChEBI" id="CHEBI:143788"/>
        <dbReference type="ChEBI" id="CHEBI:456216"/>
        <dbReference type="EC" id="6.3.4.13"/>
    </reaction>
</comment>
<name>A0A8J3BTU4_9ACTN</name>
<proteinExistence type="inferred from homology"/>
<gene>
    <name evidence="12 15" type="primary">purD</name>
    <name evidence="15" type="ORF">GCM10010124_30360</name>
</gene>
<dbReference type="Proteomes" id="UP000662200">
    <property type="component" value="Unassembled WGS sequence"/>
</dbReference>
<dbReference type="EMBL" id="BMQC01000010">
    <property type="protein sequence ID" value="GGK35582.1"/>
    <property type="molecule type" value="Genomic_DNA"/>
</dbReference>
<dbReference type="InterPro" id="IPR020561">
    <property type="entry name" value="PRibGlycinamid_synth_ATP-grasp"/>
</dbReference>
<dbReference type="InterPro" id="IPR000115">
    <property type="entry name" value="PRibGlycinamide_synth"/>
</dbReference>
<comment type="similarity">
    <text evidence="9 12">Belongs to the GARS family.</text>
</comment>
<dbReference type="Pfam" id="PF02843">
    <property type="entry name" value="GARS_C"/>
    <property type="match status" value="1"/>
</dbReference>
<dbReference type="InterPro" id="IPR011054">
    <property type="entry name" value="Rudment_hybrid_motif"/>
</dbReference>
<dbReference type="Gene3D" id="3.40.50.20">
    <property type="match status" value="1"/>
</dbReference>
<dbReference type="InterPro" id="IPR020562">
    <property type="entry name" value="PRibGlycinamide_synth_N"/>
</dbReference>
<dbReference type="SUPFAM" id="SSF56059">
    <property type="entry name" value="Glutathione synthetase ATP-binding domain-like"/>
    <property type="match status" value="1"/>
</dbReference>
<reference evidence="15" key="1">
    <citation type="journal article" date="2014" name="Int. J. Syst. Evol. Microbiol.">
        <title>Complete genome sequence of Corynebacterium casei LMG S-19264T (=DSM 44701T), isolated from a smear-ripened cheese.</title>
        <authorList>
            <consortium name="US DOE Joint Genome Institute (JGI-PGF)"/>
            <person name="Walter F."/>
            <person name="Albersmeier A."/>
            <person name="Kalinowski J."/>
            <person name="Ruckert C."/>
        </authorList>
    </citation>
    <scope>NUCLEOTIDE SEQUENCE</scope>
    <source>
        <strain evidence="15">JCM 3091</strain>
    </source>
</reference>
<comment type="cofactor">
    <cofactor evidence="2">
        <name>Mg(2+)</name>
        <dbReference type="ChEBI" id="CHEBI:18420"/>
    </cofactor>
</comment>
<dbReference type="PANTHER" id="PTHR43472">
    <property type="entry name" value="PHOSPHORIBOSYLAMINE--GLYCINE LIGASE"/>
    <property type="match status" value="1"/>
</dbReference>
<evidence type="ECO:0000256" key="1">
    <source>
        <dbReference type="ARBA" id="ARBA00001936"/>
    </source>
</evidence>
<evidence type="ECO:0000256" key="7">
    <source>
        <dbReference type="ARBA" id="ARBA00022755"/>
    </source>
</evidence>
<dbReference type="AlphaFoldDB" id="A0A8J3BTU4"/>
<comment type="pathway">
    <text evidence="3 12">Purine metabolism; IMP biosynthesis via de novo pathway; N(1)-(5-phospho-D-ribosyl)glycinamide from 5-phospho-alpha-D-ribose 1-diphosphate: step 2/2.</text>
</comment>
<protein>
    <recommendedName>
        <fullName evidence="4 12">Phosphoribosylamine--glycine ligase</fullName>
        <ecNumber evidence="4 12">6.3.4.13</ecNumber>
    </recommendedName>
    <alternativeName>
        <fullName evidence="12">GARS</fullName>
    </alternativeName>
    <alternativeName>
        <fullName evidence="10 12">Glycinamide ribonucleotide synthetase</fullName>
    </alternativeName>
    <alternativeName>
        <fullName evidence="11 12">Phosphoribosylglycinamide synthetase</fullName>
    </alternativeName>
</protein>
<dbReference type="SMART" id="SM01209">
    <property type="entry name" value="GARS_A"/>
    <property type="match status" value="1"/>
</dbReference>
<evidence type="ECO:0000256" key="12">
    <source>
        <dbReference type="HAMAP-Rule" id="MF_00138"/>
    </source>
</evidence>
<dbReference type="Pfam" id="PF02844">
    <property type="entry name" value="GARS_N"/>
    <property type="match status" value="1"/>
</dbReference>
<evidence type="ECO:0000256" key="13">
    <source>
        <dbReference type="PROSITE-ProRule" id="PRU00409"/>
    </source>
</evidence>
<dbReference type="GO" id="GO:0009113">
    <property type="term" value="P:purine nucleobase biosynthetic process"/>
    <property type="evidence" value="ECO:0007669"/>
    <property type="project" value="InterPro"/>
</dbReference>
<dbReference type="HAMAP" id="MF_00138">
    <property type="entry name" value="GARS"/>
    <property type="match status" value="1"/>
</dbReference>
<dbReference type="EC" id="6.3.4.13" evidence="4 12"/>
<dbReference type="Gene3D" id="3.30.470.20">
    <property type="entry name" value="ATP-grasp fold, B domain"/>
    <property type="match status" value="1"/>
</dbReference>
<dbReference type="PROSITE" id="PS00184">
    <property type="entry name" value="GARS"/>
    <property type="match status" value="1"/>
</dbReference>
<accession>A0A8J3BTU4</accession>
<dbReference type="SMART" id="SM01210">
    <property type="entry name" value="GARS_C"/>
    <property type="match status" value="1"/>
</dbReference>
<keyword evidence="16" id="KW-1185">Reference proteome</keyword>
<dbReference type="PROSITE" id="PS50975">
    <property type="entry name" value="ATP_GRASP"/>
    <property type="match status" value="1"/>
</dbReference>
<dbReference type="InterPro" id="IPR020559">
    <property type="entry name" value="PRibGlycinamide_synth_CS"/>
</dbReference>
<evidence type="ECO:0000256" key="3">
    <source>
        <dbReference type="ARBA" id="ARBA00005174"/>
    </source>
</evidence>
<comment type="caution">
    <text evidence="15">The sequence shown here is derived from an EMBL/GenBank/DDBJ whole genome shotgun (WGS) entry which is preliminary data.</text>
</comment>
<feature type="domain" description="ATP-grasp" evidence="14">
    <location>
        <begin position="122"/>
        <end position="318"/>
    </location>
</feature>
<evidence type="ECO:0000256" key="5">
    <source>
        <dbReference type="ARBA" id="ARBA00022598"/>
    </source>
</evidence>
<dbReference type="InterPro" id="IPR037123">
    <property type="entry name" value="PRibGlycinamide_synth_C_sf"/>
</dbReference>
<dbReference type="GO" id="GO:0004637">
    <property type="term" value="F:phosphoribosylamine-glycine ligase activity"/>
    <property type="evidence" value="ECO:0007669"/>
    <property type="project" value="UniProtKB-UniRule"/>
</dbReference>
<evidence type="ECO:0000313" key="15">
    <source>
        <dbReference type="EMBL" id="GGK35582.1"/>
    </source>
</evidence>
<evidence type="ECO:0000256" key="10">
    <source>
        <dbReference type="ARBA" id="ARBA00042242"/>
    </source>
</evidence>